<dbReference type="Proteomes" id="UP001530315">
    <property type="component" value="Unassembled WGS sequence"/>
</dbReference>
<comment type="caution">
    <text evidence="2">The sequence shown here is derived from an EMBL/GenBank/DDBJ whole genome shotgun (WGS) entry which is preliminary data.</text>
</comment>
<dbReference type="AlphaFoldDB" id="A0ABD3N3G3"/>
<reference evidence="2 3" key="1">
    <citation type="submission" date="2024-10" db="EMBL/GenBank/DDBJ databases">
        <title>Updated reference genomes for cyclostephanoid diatoms.</title>
        <authorList>
            <person name="Roberts W.R."/>
            <person name="Alverson A.J."/>
        </authorList>
    </citation>
    <scope>NUCLEOTIDE SEQUENCE [LARGE SCALE GENOMIC DNA]</scope>
    <source>
        <strain evidence="2 3">AJA276-08</strain>
    </source>
</reference>
<gene>
    <name evidence="2" type="ORF">ACHAW5_000725</name>
</gene>
<organism evidence="2 3">
    <name type="scientific">Stephanodiscus triporus</name>
    <dbReference type="NCBI Taxonomy" id="2934178"/>
    <lineage>
        <taxon>Eukaryota</taxon>
        <taxon>Sar</taxon>
        <taxon>Stramenopiles</taxon>
        <taxon>Ochrophyta</taxon>
        <taxon>Bacillariophyta</taxon>
        <taxon>Coscinodiscophyceae</taxon>
        <taxon>Thalassiosirophycidae</taxon>
        <taxon>Stephanodiscales</taxon>
        <taxon>Stephanodiscaceae</taxon>
        <taxon>Stephanodiscus</taxon>
    </lineage>
</organism>
<evidence type="ECO:0000256" key="1">
    <source>
        <dbReference type="SAM" id="Coils"/>
    </source>
</evidence>
<protein>
    <submittedName>
        <fullName evidence="2">Uncharacterized protein</fullName>
    </submittedName>
</protein>
<feature type="coiled-coil region" evidence="1">
    <location>
        <begin position="212"/>
        <end position="256"/>
    </location>
</feature>
<evidence type="ECO:0000313" key="3">
    <source>
        <dbReference type="Proteomes" id="UP001530315"/>
    </source>
</evidence>
<keyword evidence="3" id="KW-1185">Reference proteome</keyword>
<proteinExistence type="predicted"/>
<dbReference type="EMBL" id="JALLAZ020001644">
    <property type="protein sequence ID" value="KAL3769853.1"/>
    <property type="molecule type" value="Genomic_DNA"/>
</dbReference>
<keyword evidence="1" id="KW-0175">Coiled coil</keyword>
<evidence type="ECO:0000313" key="2">
    <source>
        <dbReference type="EMBL" id="KAL3769853.1"/>
    </source>
</evidence>
<name>A0ABD3N3G3_9STRA</name>
<accession>A0ABD3N3G3</accession>
<sequence>MAKQLNNCTAKGRIIEGAAFGQQGDRWYVRGCMIDGTGGHSWWGGCESYCMEQIKEGVAEFSDLKVAFGSSVFGAPSFVLIKGGNGYSCHHDIDSDLISRMNRINNKTTGIINCVRLFSSGAYFMSDSEGSEWKGLSTYLDKEVESGGRDKVLDVVVARDGSWIVIRPSRFIASEGVSDKLTNALKSFYSRHQQRQQSQAELIRAYDEREQKRIAEEERAKVEAALRAKEEEDRIRAEEERKRSEEEERKRAMESALKRRCRDECVEIVAHKRLRYGMRVTAIGRSIDLGDSFVVSANSNSVAIQSADGSRFLASDPKQLATIVPIHDAQLHQEDKELMLVYEASDKYEAAISFYHCICRDGRCECTRTAFVRGIITPARPILEWTTGPQPFDEYRCAEKVDRKRLCVLIQDLKRDETQREICLNAIINKLRTESTKKLLEQEKLLRRCKLIQETAETLLETIEDLPEDSNGCVIYEVQYEHRDPSFRGRLYAKGEKVYSLNEKYPRYANLQGMPKELRLPLVGNFAFDIDAENSEYRLICSLATQLGLEALAPTLFDYRDRREHYLTMIMQLHNASRDEAKRLPNIILSAGQYTTWLRVVDKTSVDQVKRFAVKVAMEIQALRYELIRHPRFSWLSIDKEHLLTLGRHESNVEALLLPRIIQNCENEVLGILHRTFHKNGWAVRAKIFDGLIAEPNGRGSASSLESTIMDAQKACKQSGWDAVFVVKPLNGKQDEQMPKVVAAREVLARHALPRRSVVF</sequence>